<dbReference type="InterPro" id="IPR002575">
    <property type="entry name" value="Aminoglycoside_PTrfase"/>
</dbReference>
<protein>
    <submittedName>
        <fullName evidence="2">Unannotated protein</fullName>
    </submittedName>
</protein>
<dbReference type="InterPro" id="IPR052898">
    <property type="entry name" value="ACAD10-like"/>
</dbReference>
<dbReference type="AlphaFoldDB" id="A0A6J6U3F5"/>
<dbReference type="PANTHER" id="PTHR47829">
    <property type="entry name" value="HYDROLASE, PUTATIVE (AFU_ORTHOLOGUE AFUA_1G12880)-RELATED"/>
    <property type="match status" value="1"/>
</dbReference>
<dbReference type="Pfam" id="PF01636">
    <property type="entry name" value="APH"/>
    <property type="match status" value="1"/>
</dbReference>
<proteinExistence type="predicted"/>
<dbReference type="InterPro" id="IPR011009">
    <property type="entry name" value="Kinase-like_dom_sf"/>
</dbReference>
<evidence type="ECO:0000313" key="2">
    <source>
        <dbReference type="EMBL" id="CAB4754490.1"/>
    </source>
</evidence>
<organism evidence="2">
    <name type="scientific">freshwater metagenome</name>
    <dbReference type="NCBI Taxonomy" id="449393"/>
    <lineage>
        <taxon>unclassified sequences</taxon>
        <taxon>metagenomes</taxon>
        <taxon>ecological metagenomes</taxon>
    </lineage>
</organism>
<accession>A0A6J6U3F5</accession>
<feature type="domain" description="Aminoglycoside phosphotransferase" evidence="1">
    <location>
        <begin position="43"/>
        <end position="272"/>
    </location>
</feature>
<dbReference type="EMBL" id="CAEZYQ010000017">
    <property type="protein sequence ID" value="CAB4754490.1"/>
    <property type="molecule type" value="Genomic_DNA"/>
</dbReference>
<name>A0A6J6U3F5_9ZZZZ</name>
<dbReference type="SUPFAM" id="SSF56112">
    <property type="entry name" value="Protein kinase-like (PK-like)"/>
    <property type="match status" value="1"/>
</dbReference>
<dbReference type="InterPro" id="IPR041726">
    <property type="entry name" value="ACAD10_11_N"/>
</dbReference>
<sequence length="363" mass="36753">MNPDVPAPGVPAPGTPALTEGELAAVAEVMTGAGADLAGPLTARLIAGGRSNLTFRLEDGASAWVLRTPPRAGRTPSAHDVARELRVTSALAGSGVPVPPAVVLCEDESLIGGPFAVAGFVPGRTIQTAAQLAELDGATVDGVVVALASTLAALHHVDHVAVGLERFGRPDAYAARQLTRWAGQWEIVGGEAEPSVRAMADSLVTALGDRLPRQAATGIVHGDYRIDNTLLALDGAPGVPPTVAAVVDWELSTIGDPVADVAMMCVYRNAALDLVIGEPTAWTSPRLPDAAGLAAAYEAAGGVPLVDLDEHLALGHLKLAVIAAGIDHRHRAGATSGPGFDTAGQAVPVLLEAGLAVLGGERG</sequence>
<dbReference type="PANTHER" id="PTHR47829:SF1">
    <property type="entry name" value="HAD FAMILY PHOSPHATASE"/>
    <property type="match status" value="1"/>
</dbReference>
<reference evidence="2" key="1">
    <citation type="submission" date="2020-05" db="EMBL/GenBank/DDBJ databases">
        <authorList>
            <person name="Chiriac C."/>
            <person name="Salcher M."/>
            <person name="Ghai R."/>
            <person name="Kavagutti S V."/>
        </authorList>
    </citation>
    <scope>NUCLEOTIDE SEQUENCE</scope>
</reference>
<dbReference type="CDD" id="cd05154">
    <property type="entry name" value="ACAD10_11_N-like"/>
    <property type="match status" value="1"/>
</dbReference>
<evidence type="ECO:0000259" key="1">
    <source>
        <dbReference type="Pfam" id="PF01636"/>
    </source>
</evidence>
<dbReference type="Gene3D" id="3.90.1200.10">
    <property type="match status" value="1"/>
</dbReference>
<gene>
    <name evidence="2" type="ORF">UFOPK2761_02205</name>
</gene>
<dbReference type="Gene3D" id="3.30.200.20">
    <property type="entry name" value="Phosphorylase Kinase, domain 1"/>
    <property type="match status" value="1"/>
</dbReference>